<organism evidence="2 3">
    <name type="scientific">Stemphylium lycopersici</name>
    <name type="common">Tomato gray leaf spot disease fungus</name>
    <name type="synonym">Thyrospora lycopersici</name>
    <dbReference type="NCBI Taxonomy" id="183478"/>
    <lineage>
        <taxon>Eukaryota</taxon>
        <taxon>Fungi</taxon>
        <taxon>Dikarya</taxon>
        <taxon>Ascomycota</taxon>
        <taxon>Pezizomycotina</taxon>
        <taxon>Dothideomycetes</taxon>
        <taxon>Pleosporomycetidae</taxon>
        <taxon>Pleosporales</taxon>
        <taxon>Pleosporineae</taxon>
        <taxon>Pleosporaceae</taxon>
        <taxon>Stemphylium</taxon>
    </lineage>
</organism>
<protein>
    <submittedName>
        <fullName evidence="2">Uncharacterized protein</fullName>
    </submittedName>
</protein>
<accession>A0A364N619</accession>
<comment type="caution">
    <text evidence="2">The sequence shown here is derived from an EMBL/GenBank/DDBJ whole genome shotgun (WGS) entry which is preliminary data.</text>
</comment>
<keyword evidence="3" id="KW-1185">Reference proteome</keyword>
<gene>
    <name evidence="2" type="ORF">DDE83_003977</name>
</gene>
<evidence type="ECO:0000313" key="3">
    <source>
        <dbReference type="Proteomes" id="UP000249619"/>
    </source>
</evidence>
<reference evidence="3" key="1">
    <citation type="submission" date="2018-05" db="EMBL/GenBank/DDBJ databases">
        <title>Draft genome sequence of Stemphylium lycopersici strain CIDEFI 213.</title>
        <authorList>
            <person name="Medina R."/>
            <person name="Franco M.E.E."/>
            <person name="Lucentini C.G."/>
            <person name="Saparrat M.C.N."/>
            <person name="Balatti P.A."/>
        </authorList>
    </citation>
    <scope>NUCLEOTIDE SEQUENCE [LARGE SCALE GENOMIC DNA]</scope>
    <source>
        <strain evidence="3">CIDEFI 213</strain>
    </source>
</reference>
<dbReference type="Proteomes" id="UP000249619">
    <property type="component" value="Unassembled WGS sequence"/>
</dbReference>
<feature type="compositionally biased region" description="Acidic residues" evidence="1">
    <location>
        <begin position="27"/>
        <end position="45"/>
    </location>
</feature>
<evidence type="ECO:0000313" key="2">
    <source>
        <dbReference type="EMBL" id="RAR12710.1"/>
    </source>
</evidence>
<dbReference type="AlphaFoldDB" id="A0A364N619"/>
<name>A0A364N619_STELY</name>
<sequence>MPPRVFTDPNSDDSTSEQAFLLPYEFPNEDTDSDEDTKSEDEDDAQGLVEAIRVFTFLLDLRKMP</sequence>
<dbReference type="EMBL" id="QGDH01000047">
    <property type="protein sequence ID" value="RAR12710.1"/>
    <property type="molecule type" value="Genomic_DNA"/>
</dbReference>
<feature type="region of interest" description="Disordered" evidence="1">
    <location>
        <begin position="25"/>
        <end position="46"/>
    </location>
</feature>
<evidence type="ECO:0000256" key="1">
    <source>
        <dbReference type="SAM" id="MobiDB-lite"/>
    </source>
</evidence>
<proteinExistence type="predicted"/>